<feature type="compositionally biased region" description="Basic and acidic residues" evidence="1">
    <location>
        <begin position="1"/>
        <end position="24"/>
    </location>
</feature>
<protein>
    <submittedName>
        <fullName evidence="2">Uncharacterized protein</fullName>
    </submittedName>
</protein>
<comment type="caution">
    <text evidence="2">The sequence shown here is derived from an EMBL/GenBank/DDBJ whole genome shotgun (WGS) entry which is preliminary data.</text>
</comment>
<sequence length="206" mass="22933">MEEKKNLQKGKPREKPRKREEKRPSLCRHRSPTFAGDSISHLVVDSTVAALPLLRRREIPSSRRFKSADMPSHQSPIAGVAHSQSSRRFITSTPWSSLQATARKIREQMKKKRLEATDRNPQIDADVAPASPSFTVAALPSGTASTIDLQPHHCAFAVCSLSIRRQSSPMVPDHAEPSPSTYDAVVELLCSRRGDFNADMAEERKI</sequence>
<proteinExistence type="predicted"/>
<feature type="region of interest" description="Disordered" evidence="1">
    <location>
        <begin position="64"/>
        <end position="85"/>
    </location>
</feature>
<accession>A0AAW1VJZ1</accession>
<dbReference type="EMBL" id="JBEDUW010000258">
    <property type="protein sequence ID" value="KAK9902394.1"/>
    <property type="molecule type" value="Genomic_DNA"/>
</dbReference>
<dbReference type="Proteomes" id="UP001457282">
    <property type="component" value="Unassembled WGS sequence"/>
</dbReference>
<keyword evidence="3" id="KW-1185">Reference proteome</keyword>
<evidence type="ECO:0000256" key="1">
    <source>
        <dbReference type="SAM" id="MobiDB-lite"/>
    </source>
</evidence>
<evidence type="ECO:0000313" key="2">
    <source>
        <dbReference type="EMBL" id="KAK9902394.1"/>
    </source>
</evidence>
<dbReference type="AlphaFoldDB" id="A0AAW1VJZ1"/>
<gene>
    <name evidence="2" type="ORF">M0R45_001633</name>
</gene>
<feature type="region of interest" description="Disordered" evidence="1">
    <location>
        <begin position="1"/>
        <end position="33"/>
    </location>
</feature>
<evidence type="ECO:0000313" key="3">
    <source>
        <dbReference type="Proteomes" id="UP001457282"/>
    </source>
</evidence>
<name>A0AAW1VJZ1_RUBAR</name>
<organism evidence="2 3">
    <name type="scientific">Rubus argutus</name>
    <name type="common">Southern blackberry</name>
    <dbReference type="NCBI Taxonomy" id="59490"/>
    <lineage>
        <taxon>Eukaryota</taxon>
        <taxon>Viridiplantae</taxon>
        <taxon>Streptophyta</taxon>
        <taxon>Embryophyta</taxon>
        <taxon>Tracheophyta</taxon>
        <taxon>Spermatophyta</taxon>
        <taxon>Magnoliopsida</taxon>
        <taxon>eudicotyledons</taxon>
        <taxon>Gunneridae</taxon>
        <taxon>Pentapetalae</taxon>
        <taxon>rosids</taxon>
        <taxon>fabids</taxon>
        <taxon>Rosales</taxon>
        <taxon>Rosaceae</taxon>
        <taxon>Rosoideae</taxon>
        <taxon>Rosoideae incertae sedis</taxon>
        <taxon>Rubus</taxon>
    </lineage>
</organism>
<reference evidence="2 3" key="1">
    <citation type="journal article" date="2023" name="G3 (Bethesda)">
        <title>A chromosome-length genome assembly and annotation of blackberry (Rubus argutus, cv. 'Hillquist').</title>
        <authorList>
            <person name="Bruna T."/>
            <person name="Aryal R."/>
            <person name="Dudchenko O."/>
            <person name="Sargent D.J."/>
            <person name="Mead D."/>
            <person name="Buti M."/>
            <person name="Cavallini A."/>
            <person name="Hytonen T."/>
            <person name="Andres J."/>
            <person name="Pham M."/>
            <person name="Weisz D."/>
            <person name="Mascagni F."/>
            <person name="Usai G."/>
            <person name="Natali L."/>
            <person name="Bassil N."/>
            <person name="Fernandez G.E."/>
            <person name="Lomsadze A."/>
            <person name="Armour M."/>
            <person name="Olukolu B."/>
            <person name="Poorten T."/>
            <person name="Britton C."/>
            <person name="Davik J."/>
            <person name="Ashrafi H."/>
            <person name="Aiden E.L."/>
            <person name="Borodovsky M."/>
            <person name="Worthington M."/>
        </authorList>
    </citation>
    <scope>NUCLEOTIDE SEQUENCE [LARGE SCALE GENOMIC DNA]</scope>
    <source>
        <strain evidence="2">PI 553951</strain>
    </source>
</reference>